<dbReference type="EMBL" id="CM042049">
    <property type="protein sequence ID" value="KAI3746974.1"/>
    <property type="molecule type" value="Genomic_DNA"/>
</dbReference>
<sequence length="167" mass="18907">MDSGEGRWGLITLRGRKEGRMIVVADKGYGSGGGGMLAELEARQAKVNTSSLKAKGIGQKQKGRELLDYRPRYLLEQLLVLSSSLSKPQNLWLIWKLVILLSITFLIITLVRIQFYYDTSPQFSSSSSSRVYRRSHLPIRKDDEGFEGNPIIAFLFLVRQDLPLDFI</sequence>
<name>A0ACB9DJZ8_ARCLA</name>
<accession>A0ACB9DJZ8</accession>
<reference evidence="1 2" key="2">
    <citation type="journal article" date="2022" name="Mol. Ecol. Resour.">
        <title>The genomes of chicory, endive, great burdock and yacon provide insights into Asteraceae paleo-polyploidization history and plant inulin production.</title>
        <authorList>
            <person name="Fan W."/>
            <person name="Wang S."/>
            <person name="Wang H."/>
            <person name="Wang A."/>
            <person name="Jiang F."/>
            <person name="Liu H."/>
            <person name="Zhao H."/>
            <person name="Xu D."/>
            <person name="Zhang Y."/>
        </authorList>
    </citation>
    <scope>NUCLEOTIDE SEQUENCE [LARGE SCALE GENOMIC DNA]</scope>
    <source>
        <strain evidence="2">cv. Niubang</strain>
    </source>
</reference>
<proteinExistence type="predicted"/>
<evidence type="ECO:0000313" key="1">
    <source>
        <dbReference type="EMBL" id="KAI3746974.1"/>
    </source>
</evidence>
<dbReference type="Proteomes" id="UP001055879">
    <property type="component" value="Linkage Group LG03"/>
</dbReference>
<protein>
    <submittedName>
        <fullName evidence="1">Uncharacterized protein</fullName>
    </submittedName>
</protein>
<evidence type="ECO:0000313" key="2">
    <source>
        <dbReference type="Proteomes" id="UP001055879"/>
    </source>
</evidence>
<organism evidence="1 2">
    <name type="scientific">Arctium lappa</name>
    <name type="common">Greater burdock</name>
    <name type="synonym">Lappa major</name>
    <dbReference type="NCBI Taxonomy" id="4217"/>
    <lineage>
        <taxon>Eukaryota</taxon>
        <taxon>Viridiplantae</taxon>
        <taxon>Streptophyta</taxon>
        <taxon>Embryophyta</taxon>
        <taxon>Tracheophyta</taxon>
        <taxon>Spermatophyta</taxon>
        <taxon>Magnoliopsida</taxon>
        <taxon>eudicotyledons</taxon>
        <taxon>Gunneridae</taxon>
        <taxon>Pentapetalae</taxon>
        <taxon>asterids</taxon>
        <taxon>campanulids</taxon>
        <taxon>Asterales</taxon>
        <taxon>Asteraceae</taxon>
        <taxon>Carduoideae</taxon>
        <taxon>Cardueae</taxon>
        <taxon>Arctiinae</taxon>
        <taxon>Arctium</taxon>
    </lineage>
</organism>
<keyword evidence="2" id="KW-1185">Reference proteome</keyword>
<comment type="caution">
    <text evidence="1">The sequence shown here is derived from an EMBL/GenBank/DDBJ whole genome shotgun (WGS) entry which is preliminary data.</text>
</comment>
<gene>
    <name evidence="1" type="ORF">L6452_09416</name>
</gene>
<reference evidence="2" key="1">
    <citation type="journal article" date="2022" name="Mol. Ecol. Resour.">
        <title>The genomes of chicory, endive, great burdock and yacon provide insights into Asteraceae palaeo-polyploidization history and plant inulin production.</title>
        <authorList>
            <person name="Fan W."/>
            <person name="Wang S."/>
            <person name="Wang H."/>
            <person name="Wang A."/>
            <person name="Jiang F."/>
            <person name="Liu H."/>
            <person name="Zhao H."/>
            <person name="Xu D."/>
            <person name="Zhang Y."/>
        </authorList>
    </citation>
    <scope>NUCLEOTIDE SEQUENCE [LARGE SCALE GENOMIC DNA]</scope>
    <source>
        <strain evidence="2">cv. Niubang</strain>
    </source>
</reference>